<keyword evidence="3" id="KW-0234">DNA repair</keyword>
<dbReference type="GO" id="GO:0006302">
    <property type="term" value="P:double-strand break repair"/>
    <property type="evidence" value="ECO:0007669"/>
    <property type="project" value="UniProtKB-ARBA"/>
</dbReference>
<keyword evidence="6" id="KW-1185">Reference proteome</keyword>
<dbReference type="EMBL" id="RSDW01000001">
    <property type="protein sequence ID" value="RSL18849.1"/>
    <property type="molecule type" value="Genomic_DNA"/>
</dbReference>
<evidence type="ECO:0000256" key="4">
    <source>
        <dbReference type="SAM" id="MobiDB-lite"/>
    </source>
</evidence>
<dbReference type="GO" id="GO:0006310">
    <property type="term" value="P:DNA recombination"/>
    <property type="evidence" value="ECO:0007669"/>
    <property type="project" value="UniProtKB-ARBA"/>
</dbReference>
<dbReference type="OrthoDB" id="9805874at2"/>
<dbReference type="RefSeq" id="WP_125487148.1">
    <property type="nucleotide sequence ID" value="NZ_RSDW01000001.1"/>
</dbReference>
<keyword evidence="2" id="KW-0227">DNA damage</keyword>
<organism evidence="5 6">
    <name type="scientific">Edaphobacter aggregans</name>
    <dbReference type="NCBI Taxonomy" id="570835"/>
    <lineage>
        <taxon>Bacteria</taxon>
        <taxon>Pseudomonadati</taxon>
        <taxon>Acidobacteriota</taxon>
        <taxon>Terriglobia</taxon>
        <taxon>Terriglobales</taxon>
        <taxon>Acidobacteriaceae</taxon>
        <taxon>Edaphobacter</taxon>
    </lineage>
</organism>
<evidence type="ECO:0000256" key="2">
    <source>
        <dbReference type="ARBA" id="ARBA00022763"/>
    </source>
</evidence>
<dbReference type="AlphaFoldDB" id="A0A3R9PVL5"/>
<protein>
    <submittedName>
        <fullName evidence="5">Rad52/22 family double-strand break repair protein</fullName>
    </submittedName>
</protein>
<gene>
    <name evidence="5" type="ORF">EDE15_4454</name>
</gene>
<sequence length="303" mass="33428">METNTQEIADVLLRLQEPFDPDEVKWLVAATSRDGRKGRVTPYANPRAYTDRLNDVLTASGWTRQYAIHTISPVTRLKKDKAIQTGKVLVTCTVTIAGIGSHSGSGEEWADDENAMTSAEAQAFKRACSCFGLGRYFYNFAEMWVDLNENKQPTRVPSLPAWALPKNRASAPQQNASGKPEQRPRSSSALVKGPLDASVTAKIEGHRQELGQALYQSILTMVAQVRSARDIPIQHLQQSVLNWMESATRGMAQVRKIAAEIPETTFYSILDRHGVQSLAEVPNFGVLKRLVDEVQAAPHESAA</sequence>
<name>A0A3R9PVL5_9BACT</name>
<evidence type="ECO:0000256" key="3">
    <source>
        <dbReference type="ARBA" id="ARBA00023204"/>
    </source>
</evidence>
<evidence type="ECO:0000256" key="1">
    <source>
        <dbReference type="ARBA" id="ARBA00006638"/>
    </source>
</evidence>
<reference evidence="5 6" key="1">
    <citation type="submission" date="2018-12" db="EMBL/GenBank/DDBJ databases">
        <title>Sequencing of bacterial isolates from soil warming experiment in Harvard Forest, Massachusetts, USA.</title>
        <authorList>
            <person name="Deangelis K."/>
        </authorList>
    </citation>
    <scope>NUCLEOTIDE SEQUENCE [LARGE SCALE GENOMIC DNA]</scope>
    <source>
        <strain evidence="5 6">EB153</strain>
    </source>
</reference>
<proteinExistence type="inferred from homology"/>
<dbReference type="Pfam" id="PF04098">
    <property type="entry name" value="Rad52_Rad22"/>
    <property type="match status" value="1"/>
</dbReference>
<comment type="caution">
    <text evidence="5">The sequence shown here is derived from an EMBL/GenBank/DDBJ whole genome shotgun (WGS) entry which is preliminary data.</text>
</comment>
<evidence type="ECO:0000313" key="5">
    <source>
        <dbReference type="EMBL" id="RSL18849.1"/>
    </source>
</evidence>
<comment type="similarity">
    <text evidence="1">Belongs to the RAD52 family.</text>
</comment>
<dbReference type="Gene3D" id="3.30.390.80">
    <property type="entry name" value="DNA repair protein Rad52/59/22"/>
    <property type="match status" value="1"/>
</dbReference>
<accession>A0A3R9PVL5</accession>
<dbReference type="Proteomes" id="UP000269669">
    <property type="component" value="Unassembled WGS sequence"/>
</dbReference>
<dbReference type="InterPro" id="IPR042525">
    <property type="entry name" value="Rad52_Rad59_Rad22_sf"/>
</dbReference>
<feature type="region of interest" description="Disordered" evidence="4">
    <location>
        <begin position="166"/>
        <end position="191"/>
    </location>
</feature>
<evidence type="ECO:0000313" key="6">
    <source>
        <dbReference type="Proteomes" id="UP000269669"/>
    </source>
</evidence>
<dbReference type="InterPro" id="IPR041247">
    <property type="entry name" value="Rad52_fam"/>
</dbReference>